<feature type="chain" id="PRO_5042854221" description="SRCR domain-containing protein" evidence="12">
    <location>
        <begin position="20"/>
        <end position="3068"/>
    </location>
</feature>
<feature type="domain" description="SRCR" evidence="13">
    <location>
        <begin position="2809"/>
        <end position="2910"/>
    </location>
</feature>
<feature type="disulfide bond" evidence="9">
    <location>
        <begin position="1314"/>
        <end position="1324"/>
    </location>
</feature>
<feature type="domain" description="SRCR" evidence="13">
    <location>
        <begin position="703"/>
        <end position="806"/>
    </location>
</feature>
<feature type="domain" description="SRCR" evidence="13">
    <location>
        <begin position="2129"/>
        <end position="2232"/>
    </location>
</feature>
<feature type="disulfide bond" evidence="9">
    <location>
        <begin position="2647"/>
        <end position="2657"/>
    </location>
</feature>
<feature type="domain" description="SRCR" evidence="13">
    <location>
        <begin position="1911"/>
        <end position="2015"/>
    </location>
</feature>
<feature type="domain" description="SRCR" evidence="13">
    <location>
        <begin position="1127"/>
        <end position="1234"/>
    </location>
</feature>
<evidence type="ECO:0000313" key="14">
    <source>
        <dbReference type="EMBL" id="KAK7116610.1"/>
    </source>
</evidence>
<dbReference type="InterPro" id="IPR001190">
    <property type="entry name" value="SRCR"/>
</dbReference>
<feature type="disulfide bond" evidence="9">
    <location>
        <begin position="1096"/>
        <end position="1106"/>
    </location>
</feature>
<evidence type="ECO:0000256" key="6">
    <source>
        <dbReference type="ARBA" id="ARBA00023136"/>
    </source>
</evidence>
<feature type="disulfide bond" evidence="9">
    <location>
        <begin position="659"/>
        <end position="669"/>
    </location>
</feature>
<feature type="disulfide bond" evidence="9">
    <location>
        <begin position="1739"/>
        <end position="1800"/>
    </location>
</feature>
<keyword evidence="7 9" id="KW-1015">Disulfide bond</keyword>
<feature type="disulfide bond" evidence="9">
    <location>
        <begin position="1871"/>
        <end position="1881"/>
    </location>
</feature>
<feature type="domain" description="SRCR" evidence="13">
    <location>
        <begin position="370"/>
        <end position="472"/>
    </location>
</feature>
<feature type="disulfide bond" evidence="9">
    <location>
        <begin position="838"/>
        <end position="902"/>
    </location>
</feature>
<dbReference type="Pfam" id="PF00530">
    <property type="entry name" value="SRCR"/>
    <property type="match status" value="26"/>
</dbReference>
<dbReference type="Gene3D" id="3.10.250.10">
    <property type="entry name" value="SRCR-like domain"/>
    <property type="match status" value="26"/>
</dbReference>
<dbReference type="PRINTS" id="PR00258">
    <property type="entry name" value="SPERACTRCPTR"/>
</dbReference>
<feature type="disulfide bond" evidence="9">
    <location>
        <begin position="1772"/>
        <end position="1782"/>
    </location>
</feature>
<evidence type="ECO:0000256" key="4">
    <source>
        <dbReference type="ARBA" id="ARBA00022737"/>
    </source>
</evidence>
<feature type="domain" description="SRCR" evidence="13">
    <location>
        <begin position="918"/>
        <end position="1020"/>
    </location>
</feature>
<evidence type="ECO:0000256" key="7">
    <source>
        <dbReference type="ARBA" id="ARBA00023157"/>
    </source>
</evidence>
<evidence type="ECO:0000256" key="9">
    <source>
        <dbReference type="PROSITE-ProRule" id="PRU00196"/>
    </source>
</evidence>
<dbReference type="SMART" id="SM00202">
    <property type="entry name" value="SR"/>
    <property type="match status" value="26"/>
</dbReference>
<feature type="compositionally biased region" description="Polar residues" evidence="10">
    <location>
        <begin position="2945"/>
        <end position="2954"/>
    </location>
</feature>
<gene>
    <name evidence="14" type="ORF">V1264_002264</name>
</gene>
<feature type="domain" description="SRCR" evidence="13">
    <location>
        <begin position="475"/>
        <end position="580"/>
    </location>
</feature>
<reference evidence="14 15" key="1">
    <citation type="submission" date="2024-02" db="EMBL/GenBank/DDBJ databases">
        <title>Chromosome-scale genome assembly of the rough periwinkle Littorina saxatilis.</title>
        <authorList>
            <person name="De Jode A."/>
            <person name="Faria R."/>
            <person name="Formenti G."/>
            <person name="Sims Y."/>
            <person name="Smith T.P."/>
            <person name="Tracey A."/>
            <person name="Wood J.M.D."/>
            <person name="Zagrodzka Z.B."/>
            <person name="Johannesson K."/>
            <person name="Butlin R.K."/>
            <person name="Leder E.H."/>
        </authorList>
    </citation>
    <scope>NUCLEOTIDE SEQUENCE [LARGE SCALE GENOMIC DNA]</scope>
    <source>
        <strain evidence="14">Snail1</strain>
        <tissue evidence="14">Muscle</tissue>
    </source>
</reference>
<comment type="caution">
    <text evidence="9">Lacks conserved residue(s) required for the propagation of feature annotation.</text>
</comment>
<accession>A0AAN9C3L0</accession>
<feature type="compositionally biased region" description="Polar residues" evidence="10">
    <location>
        <begin position="3039"/>
        <end position="3049"/>
    </location>
</feature>
<feature type="domain" description="SRCR" evidence="13">
    <location>
        <begin position="590"/>
        <end position="696"/>
    </location>
</feature>
<dbReference type="SUPFAM" id="SSF56487">
    <property type="entry name" value="SRCR-like"/>
    <property type="match status" value="26"/>
</dbReference>
<evidence type="ECO:0000259" key="13">
    <source>
        <dbReference type="PROSITE" id="PS50287"/>
    </source>
</evidence>
<feature type="domain" description="SRCR" evidence="13">
    <location>
        <begin position="2468"/>
        <end position="2568"/>
    </location>
</feature>
<feature type="disulfide bond" evidence="9">
    <location>
        <begin position="2493"/>
        <end position="2557"/>
    </location>
</feature>
<comment type="subcellular location">
    <subcellularLocation>
        <location evidence="1">Membrane</location>
        <topology evidence="1">Single-pass membrane protein</topology>
    </subcellularLocation>
</comment>
<feature type="disulfide bond" evidence="9">
    <location>
        <begin position="1425"/>
        <end position="1435"/>
    </location>
</feature>
<feature type="disulfide bond" evidence="9">
    <location>
        <begin position="106"/>
        <end position="116"/>
    </location>
</feature>
<evidence type="ECO:0000256" key="8">
    <source>
        <dbReference type="ARBA" id="ARBA00023180"/>
    </source>
</evidence>
<keyword evidence="3 12" id="KW-0732">Signal</keyword>
<feature type="domain" description="SRCR" evidence="13">
    <location>
        <begin position="2355"/>
        <end position="2465"/>
    </location>
</feature>
<feature type="domain" description="SRCR" evidence="13">
    <location>
        <begin position="1702"/>
        <end position="1801"/>
    </location>
</feature>
<dbReference type="FunFam" id="3.10.250.10:FF:000006">
    <property type="entry name" value="neurotrypsin isoform X2"/>
    <property type="match status" value="1"/>
</dbReference>
<feature type="domain" description="SRCR" evidence="13">
    <location>
        <begin position="32"/>
        <end position="138"/>
    </location>
</feature>
<feature type="domain" description="SRCR" evidence="13">
    <location>
        <begin position="2243"/>
        <end position="2348"/>
    </location>
</feature>
<keyword evidence="15" id="KW-1185">Reference proteome</keyword>
<feature type="domain" description="SRCR" evidence="13">
    <location>
        <begin position="264"/>
        <end position="363"/>
    </location>
</feature>
<proteinExistence type="predicted"/>
<feature type="domain" description="SRCR" evidence="13">
    <location>
        <begin position="1234"/>
        <end position="1346"/>
    </location>
</feature>
<feature type="disulfide bond" evidence="9">
    <location>
        <begin position="2539"/>
        <end position="2549"/>
    </location>
</feature>
<comment type="caution">
    <text evidence="14">The sequence shown here is derived from an EMBL/GenBank/DDBJ whole genome shotgun (WGS) entry which is preliminary data.</text>
</comment>
<dbReference type="FunFam" id="3.10.250.10:FF:000016">
    <property type="entry name" value="Scavenger receptor cysteine-rich protein type 12"/>
    <property type="match status" value="6"/>
</dbReference>
<feature type="domain" description="SRCR" evidence="13">
    <location>
        <begin position="1804"/>
        <end position="1901"/>
    </location>
</feature>
<keyword evidence="4" id="KW-0677">Repeat</keyword>
<feature type="disulfide bond" evidence="9">
    <location>
        <begin position="1657"/>
        <end position="1667"/>
    </location>
</feature>
<dbReference type="PANTHER" id="PTHR19331:SF465">
    <property type="entry name" value="EGG PEPTIDE SPERACT RECEPTOR"/>
    <property type="match status" value="1"/>
</dbReference>
<dbReference type="Proteomes" id="UP001374579">
    <property type="component" value="Unassembled WGS sequence"/>
</dbReference>
<dbReference type="PANTHER" id="PTHR19331">
    <property type="entry name" value="SCAVENGER RECEPTOR DOMAIN-CONTAINING"/>
    <property type="match status" value="1"/>
</dbReference>
<feature type="domain" description="SRCR" evidence="13">
    <location>
        <begin position="1463"/>
        <end position="1576"/>
    </location>
</feature>
<feature type="disulfide bond" evidence="9">
    <location>
        <begin position="2759"/>
        <end position="2769"/>
    </location>
</feature>
<feature type="disulfide bond" evidence="9">
    <location>
        <begin position="2316"/>
        <end position="2326"/>
    </location>
</feature>
<keyword evidence="8" id="KW-0325">Glycoprotein</keyword>
<feature type="region of interest" description="Disordered" evidence="10">
    <location>
        <begin position="3037"/>
        <end position="3068"/>
    </location>
</feature>
<feature type="disulfide bond" evidence="9">
    <location>
        <begin position="438"/>
        <end position="448"/>
    </location>
</feature>
<dbReference type="EMBL" id="JBAMIC010000001">
    <property type="protein sequence ID" value="KAK7116610.1"/>
    <property type="molecule type" value="Genomic_DNA"/>
</dbReference>
<feature type="domain" description="SRCR" evidence="13">
    <location>
        <begin position="2022"/>
        <end position="2126"/>
    </location>
</feature>
<feature type="domain" description="SRCR" evidence="13">
    <location>
        <begin position="2579"/>
        <end position="2680"/>
    </location>
</feature>
<feature type="disulfide bond" evidence="9">
    <location>
        <begin position="547"/>
        <end position="557"/>
    </location>
</feature>
<feature type="disulfide bond" evidence="9">
    <location>
        <begin position="1204"/>
        <end position="1214"/>
    </location>
</feature>
<protein>
    <recommendedName>
        <fullName evidence="13">SRCR domain-containing protein</fullName>
    </recommendedName>
</protein>
<dbReference type="PROSITE" id="PS00420">
    <property type="entry name" value="SRCR_1"/>
    <property type="match status" value="2"/>
</dbReference>
<dbReference type="InterPro" id="IPR036772">
    <property type="entry name" value="SRCR-like_dom_sf"/>
</dbReference>
<feature type="disulfide bond" evidence="9">
    <location>
        <begin position="1172"/>
        <end position="1233"/>
    </location>
</feature>
<feature type="domain" description="SRCR" evidence="13">
    <location>
        <begin position="2689"/>
        <end position="2800"/>
    </location>
</feature>
<feature type="domain" description="SRCR" evidence="13">
    <location>
        <begin position="809"/>
        <end position="916"/>
    </location>
</feature>
<feature type="disulfide bond" evidence="9">
    <location>
        <begin position="2205"/>
        <end position="2215"/>
    </location>
</feature>
<feature type="compositionally biased region" description="Low complexity" evidence="10">
    <location>
        <begin position="2917"/>
        <end position="2944"/>
    </location>
</feature>
<feature type="domain" description="SRCR" evidence="13">
    <location>
        <begin position="1028"/>
        <end position="1130"/>
    </location>
</feature>
<organism evidence="14 15">
    <name type="scientific">Littorina saxatilis</name>
    <dbReference type="NCBI Taxonomy" id="31220"/>
    <lineage>
        <taxon>Eukaryota</taxon>
        <taxon>Metazoa</taxon>
        <taxon>Spiralia</taxon>
        <taxon>Lophotrochozoa</taxon>
        <taxon>Mollusca</taxon>
        <taxon>Gastropoda</taxon>
        <taxon>Caenogastropoda</taxon>
        <taxon>Littorinimorpha</taxon>
        <taxon>Littorinoidea</taxon>
        <taxon>Littorinidae</taxon>
        <taxon>Littorina</taxon>
    </lineage>
</organism>
<evidence type="ECO:0000256" key="5">
    <source>
        <dbReference type="ARBA" id="ARBA00022989"/>
    </source>
</evidence>
<feature type="disulfide bond" evidence="9">
    <location>
        <begin position="1547"/>
        <end position="1557"/>
    </location>
</feature>
<evidence type="ECO:0000313" key="15">
    <source>
        <dbReference type="Proteomes" id="UP001374579"/>
    </source>
</evidence>
<evidence type="ECO:0000256" key="3">
    <source>
        <dbReference type="ARBA" id="ARBA00022729"/>
    </source>
</evidence>
<feature type="transmembrane region" description="Helical" evidence="11">
    <location>
        <begin position="2960"/>
        <end position="2981"/>
    </location>
</feature>
<keyword evidence="5 11" id="KW-1133">Transmembrane helix</keyword>
<feature type="signal peptide" evidence="12">
    <location>
        <begin position="1"/>
        <end position="19"/>
    </location>
</feature>
<feature type="disulfide bond" evidence="9">
    <location>
        <begin position="2879"/>
        <end position="2889"/>
    </location>
</feature>
<feature type="disulfide bond" evidence="9">
    <location>
        <begin position="219"/>
        <end position="229"/>
    </location>
</feature>
<feature type="domain" description="SRCR" evidence="13">
    <location>
        <begin position="1587"/>
        <end position="1695"/>
    </location>
</feature>
<sequence length="3068" mass="333995">MAALTRGMLLSSLVLVLLAVPSWQVILGSLQVRLMNGNTQSNVEGRVEVRRFNNETWGTVCNSLWGNADAAVVCRQINAVFKWGERKSSDNYGTATGQVQLTSVQCRGNETNLGQCPTSAWGSTRYCYRYSLVAVKCHKYTVRLVPQSGYYEGAKYGAVEVLRTSDYNWLAVCDSQWDDNDAKVVCKTLGHQDGKAQCCGRLSRGSTYGVYRSASNITCTGTETSFQSCRFTSSSSRCSSSIGLASAICYDKSVSQVSTDAFSVRLQNGTASWGRVEVQHMEVWGAVCAGQSWNDTAANVFCKQLNGGWGGVVFGRSRTDVFQGSGWVTQLNCTGSETSLKECVVPPWGASNRNCNPQYALCYSNSAPVVRLANGTDSYGRVEITMDGTTYTVCDDNWTDNDASVVCRGLGHGGGTAIKSSYYGRGTGKPVGLNGLFCSGREDNILQCRSNGWKVSTEQCNTHSKDASVVCHGPVRLVKGDHNNGILEVNTGSAYKTICGTGFDDNDAEVACKDLGFQHGRSLPTGSYGAYRGPSYYSRPIWKNLGCYGNESSIFNCTKSTSSCYYSYNNNINYASVHCYNGTLDTTTSISLKGGLGDYANSSGHVRLRKNGVEGRICPSYWDNSDSKVACKQLGYSNGLVYGLYADSPGPILMTEINCAGTETSLFQCPTGNASCDFATTYSYYVSAPEAGVFCFNDQAPTYQIVGGASGKEGRVEITYGQKTGTVCIGQAYYRNKAASVVCKTKGYATGVSKSVTGGTGDDVALSYVNCNGVEQSLLACKNNGFFAPPPTNCQDHTNDLGVTCQDEVQLIRKTQQTNTTIVGIVQLFKNNRWNYLCGDFFDDNEATLACRALGYNYARALPLGARGSVYSYYGSTGWIQSINCTTSNSKLGQCPMQTGSCLTRSSTNYGSVLCSKVTIPQGTQAAQPLSNPGQVVVVWDGLQSAVCSSQWDNRDATVYCKSLGFNYGKAFGYTYNQNSSFPILVSNINCTGSETSLARCPFNTGTVTNCYYRARVFCYDSPDDFQVRLTGGQVRSEGRVEIGLNGQWSSVCDYYFSTPDVNVVCRSLGFSGGDTVSVSTFGSTTTPLGIYSPRCGGSEDSVTACYSSSYNSSYYQTRCASSPASVRCSGEVKLYPNATYGAVKMMLNATTSTFGLVCSDGFGPEEASVACRDVGYPFGLRMCCSAFGSNDPSLNIMRTNLQCTGRETMLKDCTYSNSMDYCPSGDYASVICSRLSPSGGYHVAVETIGDSTYGRVKVQFMGYWGYICPDGFDDNDANVLCKEAGYAGGISFKYNQYRYGVTSDIRWLTNLDCAGTEQYLTSCKNVVWGNVTECNRYGDAGVFCYRTSAPTLHLVNGTDSRGRLELWTDDSRGTVCGRGWYSGHWADHDASAACRGMGFNAGRFLGNNVYGQGTGDVLVDYVYCNGGESSLFDCYLSLKGTRGYTYCNDHSYDAAVQCFNTTRIAGSSIADYGRVDVYTNNTWVAVCDNGATQNGNNGFNQQAARVVCRSIGYTEARQQCCSALGPLSQSYYSTHAKTIGVVVNSCQGNEASLLDCDISTTTTCPSGKYVSVLCSNDRIVDNPLQVRLRESVYRTSRTYLGAVQANRYGFWGPVCNSSWDDRDANATCHGLNFTYGLSFYGRDTTYNPMVLGNFECTGQEASLNDCTFGDIDDDLNCSLPLYHYYRRDAGVLCYNTPGVGLRLADGGSNYGRVELQFQGEWGRVCDYYWTNTDSTIACKQLGFKGGKTAPYNQRVRHPDRSAKMWMYYVNCYGHERTLFECYNYWNYQSFWSSDANVICYNNVRLSRGNQVSAGVVEVIINNNWGSVCDDQWSDRNTQLTCQNLGYDNGFHLCCNAFGNTYYPVMDSVQCSSSDNDLTTCTHSVPSKTYSCPGSVAVACYKGSQPTDYTYTIESSPSNNTGAVLVRFMNITGRICSDGWDDKDAQVFCSELGFQFGTAYEHFAYSYYSYYAGNGPYWTSNVNCKGNETRLRDCSLTVGRVSGCQSNKAAGVLCTNTRGVYFRLSGSDSDLKGRVEVSVDGVWGTICRSYFHNYEAHAVCRYLGYTEGQTDWSTTQYPNPPSKIYQANLQCRGNESSLEDCPHAGWKAASSSYCLSHTKDAKVVCFDDVRIGGSYNSNIKQGPVQFYRNGTWYNLCDSGFDDVTAKRVCQDLEFVDGKAVCCSAYGSTSYYVRAFDTHLNYTMQCTGSERSSSDCVKPGTCDTGRYASVVCFGSNDYVDESTYKFDFLDPSKTSGVVAVTHMNVTGRVCNSNWDDADAQVLCNTKGHLFGIGYHYSQYNYASFSSRGPFWASSFNCTGNETRLQDCPYSDRLHLGNCSKADLAGAVCFNDSGIQYRINQTGLSTGIGRVEISVGGVWGTVCSRFWDDRDARVLCRNQGFHDGYSIRNTFGTMGSGPIWLSGLRCNGSESTLHKCPHSGFNNEPVESGYYSYGCSSHYNDAYVACVKNMKLNTGYGAQMGGVMVYYKNQWTLVCDTGLTSADAHVMCRSLGYRVYSNGHFIPGSAFGAIDASIGITYYTCTGTERDITDCGFTPSSYCSSNNYASIVCSDTPFVDAAKRVRLLRDDPSDDRHGYVQYQQGGVWGGVCAATFDANAANVTCRQLGFYGGVLYRPYTTTNMPILTSNLKCKGTEGSLDDCPPTTVPDSAWCDYYAPRAGVLCYNATDGGISYRLTGDDSVSTRGRLEMKYMGQYGIICALWFDNNDARVACNSLGYADGMAVSGTRYATNAGEAVWMYQVNCVGNESSIVQCISTGFNVSRYYQNYYDSLCRGKYGPFSVQCYNEAFEFTNIRLVGGDTNSSGRVELYLQGPDQWGTVCDDYWNDIAATVVCNQLGYATGKAVQRAGFGQGTGQIWMDNVGCKGTERRLWDCGYHGYGVHNCRHTEDAGVRCSGVYVPPTTTPQTTKSPVTKKPTAAPGKTTKKPSPQAQTDDNDGGTNTAAIVAPIMVILALGVAGGVGFVLYRRRQNPATLHMLPPEGSTASSSLSFGRGGVVKFMNKVRGRGQGGGGEMDMDGVANPGYENTSISNPNYDNAGPSIFPQEHADFGSDA</sequence>
<keyword evidence="2 11" id="KW-0812">Transmembrane</keyword>
<feature type="domain" description="SRCR" evidence="13">
    <location>
        <begin position="142"/>
        <end position="250"/>
    </location>
</feature>
<feature type="disulfide bond" evidence="9">
    <location>
        <begin position="1159"/>
        <end position="1223"/>
    </location>
</feature>
<dbReference type="PROSITE" id="PS50287">
    <property type="entry name" value="SRCR_2"/>
    <property type="match status" value="26"/>
</dbReference>
<evidence type="ECO:0000256" key="10">
    <source>
        <dbReference type="SAM" id="MobiDB-lite"/>
    </source>
</evidence>
<feature type="disulfide bond" evidence="9">
    <location>
        <begin position="2091"/>
        <end position="2101"/>
    </location>
</feature>
<feature type="disulfide bond" evidence="9">
    <location>
        <begin position="771"/>
        <end position="781"/>
    </location>
</feature>
<feature type="region of interest" description="Disordered" evidence="10">
    <location>
        <begin position="2917"/>
        <end position="2954"/>
    </location>
</feature>
<feature type="disulfide bond" evidence="9">
    <location>
        <begin position="2506"/>
        <end position="2567"/>
    </location>
</feature>
<evidence type="ECO:0000256" key="11">
    <source>
        <dbReference type="SAM" id="Phobius"/>
    </source>
</evidence>
<name>A0AAN9C3L0_9CAEN</name>
<evidence type="ECO:0000256" key="2">
    <source>
        <dbReference type="ARBA" id="ARBA00022692"/>
    </source>
</evidence>
<feature type="domain" description="SRCR" evidence="13">
    <location>
        <begin position="1353"/>
        <end position="1460"/>
    </location>
</feature>
<feature type="disulfide bond" evidence="9">
    <location>
        <begin position="1984"/>
        <end position="1994"/>
    </location>
</feature>
<feature type="disulfide bond" evidence="9">
    <location>
        <begin position="991"/>
        <end position="1001"/>
    </location>
</feature>
<feature type="disulfide bond" evidence="9">
    <location>
        <begin position="885"/>
        <end position="895"/>
    </location>
</feature>
<evidence type="ECO:0000256" key="1">
    <source>
        <dbReference type="ARBA" id="ARBA00004167"/>
    </source>
</evidence>
<feature type="disulfide bond" evidence="9">
    <location>
        <begin position="333"/>
        <end position="343"/>
    </location>
</feature>
<keyword evidence="6 11" id="KW-0472">Membrane</keyword>
<dbReference type="GO" id="GO:0016020">
    <property type="term" value="C:membrane"/>
    <property type="evidence" value="ECO:0007669"/>
    <property type="project" value="UniProtKB-SubCell"/>
</dbReference>
<evidence type="ECO:0000256" key="12">
    <source>
        <dbReference type="SAM" id="SignalP"/>
    </source>
</evidence>
<feature type="disulfide bond" evidence="9">
    <location>
        <begin position="2424"/>
        <end position="2434"/>
    </location>
</feature>